<dbReference type="Proteomes" id="UP000193484">
    <property type="component" value="Unassembled WGS sequence"/>
</dbReference>
<evidence type="ECO:0000313" key="1">
    <source>
        <dbReference type="EMBL" id="ORV03246.1"/>
    </source>
</evidence>
<proteinExistence type="predicted"/>
<gene>
    <name evidence="1" type="ORF">AWC04_11285</name>
</gene>
<dbReference type="STRING" id="1793.AWC04_11285"/>
<dbReference type="AlphaFoldDB" id="A0A1X1RDM7"/>
<reference evidence="1 2" key="1">
    <citation type="submission" date="2016-01" db="EMBL/GenBank/DDBJ databases">
        <title>The new phylogeny of the genus Mycobacterium.</title>
        <authorList>
            <person name="Tarcisio F."/>
            <person name="Conor M."/>
            <person name="Antonella G."/>
            <person name="Elisabetta G."/>
            <person name="Giulia F.S."/>
            <person name="Sara T."/>
            <person name="Anna F."/>
            <person name="Clotilde B."/>
            <person name="Roberto B."/>
            <person name="Veronica D.S."/>
            <person name="Fabio R."/>
            <person name="Monica P."/>
            <person name="Olivier J."/>
            <person name="Enrico T."/>
            <person name="Nicola S."/>
        </authorList>
    </citation>
    <scope>NUCLEOTIDE SEQUENCE [LARGE SCALE GENOMIC DNA]</scope>
    <source>
        <strain evidence="1 2">DSM 44179</strain>
    </source>
</reference>
<evidence type="ECO:0000313" key="2">
    <source>
        <dbReference type="Proteomes" id="UP000193484"/>
    </source>
</evidence>
<dbReference type="Pfam" id="PF10783">
    <property type="entry name" value="DUF2599"/>
    <property type="match status" value="1"/>
</dbReference>
<sequence length="126" mass="13697">MEERPADEKPPAEAPPAEMTAYIDHTEWASWQGRPSLRVYPSAAARAAVTGPGGRALADRAWSEVLALAPEAGSPGMRAQFDCHWDWAEFAEPGKASWNLEPWRPVVSADRLLLAGCNPGDAEEPF</sequence>
<evidence type="ECO:0008006" key="3">
    <source>
        <dbReference type="Google" id="ProtNLM"/>
    </source>
</evidence>
<dbReference type="InterPro" id="IPR019719">
    <property type="entry name" value="DUF2599"/>
</dbReference>
<protein>
    <recommendedName>
        <fullName evidence="3">DUF2599 domain-containing protein</fullName>
    </recommendedName>
</protein>
<dbReference type="EMBL" id="LQOJ01000039">
    <property type="protein sequence ID" value="ORV03246.1"/>
    <property type="molecule type" value="Genomic_DNA"/>
</dbReference>
<keyword evidence="2" id="KW-1185">Reference proteome</keyword>
<name>A0A1X1RDM7_MYCFA</name>
<comment type="caution">
    <text evidence="1">The sequence shown here is derived from an EMBL/GenBank/DDBJ whole genome shotgun (WGS) entry which is preliminary data.</text>
</comment>
<organism evidence="1 2">
    <name type="scientific">Mycolicibacterium fallax</name>
    <name type="common">Mycobacterium fallax</name>
    <dbReference type="NCBI Taxonomy" id="1793"/>
    <lineage>
        <taxon>Bacteria</taxon>
        <taxon>Bacillati</taxon>
        <taxon>Actinomycetota</taxon>
        <taxon>Actinomycetes</taxon>
        <taxon>Mycobacteriales</taxon>
        <taxon>Mycobacteriaceae</taxon>
        <taxon>Mycolicibacterium</taxon>
    </lineage>
</organism>
<accession>A0A1X1RDM7</accession>